<keyword evidence="6" id="KW-0256">Endoplasmic reticulum</keyword>
<dbReference type="PANTHER" id="PTHR13036">
    <property type="entry name" value="BETA1,4 MANNOSYLTRANSFERASE"/>
    <property type="match status" value="1"/>
</dbReference>
<evidence type="ECO:0000256" key="10">
    <source>
        <dbReference type="ARBA" id="ARBA00031566"/>
    </source>
</evidence>
<protein>
    <recommendedName>
        <fullName evidence="10">Beta-1,4-mannosyltransferase</fullName>
    </recommendedName>
    <alternativeName>
        <fullName evidence="11">GDP-Man:GlcNAc2-PP-dolichol mannosyltransferase</fullName>
    </alternativeName>
    <alternativeName>
        <fullName evidence="9">GDP-mannose-dolichol diphosphochitobiose mannosyltransferase</fullName>
    </alternativeName>
</protein>
<comment type="pathway">
    <text evidence="2">Protein modification; protein glycosylation.</text>
</comment>
<dbReference type="SUPFAM" id="SSF53756">
    <property type="entry name" value="UDP-Glycosyltransferase/glycogen phosphorylase"/>
    <property type="match status" value="1"/>
</dbReference>
<keyword evidence="7" id="KW-1133">Transmembrane helix</keyword>
<evidence type="ECO:0000256" key="11">
    <source>
        <dbReference type="ARBA" id="ARBA00033088"/>
    </source>
</evidence>
<evidence type="ECO:0000256" key="12">
    <source>
        <dbReference type="ARBA" id="ARBA00045071"/>
    </source>
</evidence>
<evidence type="ECO:0000259" key="13">
    <source>
        <dbReference type="Pfam" id="PF00534"/>
    </source>
</evidence>
<sequence length="429" mass="49196">MCEEKKKVCIVVLGDIGRSPRMQYHALSLGEKGHKVDILGYGETDPMDAIKEAPSIYYHYLAPMPHIPIKLVNYAFKTIFQALNLLFLLCSIRTPHVLMVQNPPAIPSLFVCWLFCKIVRAKLVIDWHNYAHTIMALSLPKGHILVKITKKCEAYIGAQADYNFCVTNEMRKDLANNWNIKAVTLYDKPPAMFKPISLKEKHEFLMKMSQMYDAFLGDGGSTILTKEEHGNVELKPKRPAFIVSSTSWTEDEDFSILFKALQDYEDQHTNENPRNLPTLICAITGKGHLKEYYCTKIHEQNWRHVTVITPWLEASDYPLMLASADLGICLHTSSSGLDLPMKVVDMFGCCLPVLAYDFNCLYELVEDGKNSYTFKSSEELSGKLLNWFENFPNNDEQKLIETQFKNELSSFQTLRWSENWNKTAYSVFQ</sequence>
<evidence type="ECO:0000256" key="1">
    <source>
        <dbReference type="ARBA" id="ARBA00004389"/>
    </source>
</evidence>
<dbReference type="EMBL" id="KB631607">
    <property type="protein sequence ID" value="ERL84631.1"/>
    <property type="molecule type" value="Genomic_DNA"/>
</dbReference>
<dbReference type="FunFam" id="3.40.50.2000:FF:000109">
    <property type="entry name" value="Chitobiosyldiphosphodolichol beta-mannosyltransferase"/>
    <property type="match status" value="1"/>
</dbReference>
<keyword evidence="3" id="KW-0328">Glycosyltransferase</keyword>
<dbReference type="STRING" id="77166.U4U1Y7"/>
<proteinExistence type="predicted"/>
<evidence type="ECO:0000256" key="8">
    <source>
        <dbReference type="ARBA" id="ARBA00023136"/>
    </source>
</evidence>
<evidence type="ECO:0000256" key="5">
    <source>
        <dbReference type="ARBA" id="ARBA00022692"/>
    </source>
</evidence>
<dbReference type="Proteomes" id="UP000030742">
    <property type="component" value="Unassembled WGS sequence"/>
</dbReference>
<dbReference type="Gene3D" id="3.40.50.2000">
    <property type="entry name" value="Glycogen Phosphorylase B"/>
    <property type="match status" value="2"/>
</dbReference>
<gene>
    <name evidence="14" type="ORF">D910_02059</name>
</gene>
<dbReference type="PANTHER" id="PTHR13036:SF0">
    <property type="entry name" value="CHITOBIOSYLDIPHOSPHODOLICHOL BETA-MANNOSYLTRANSFERASE"/>
    <property type="match status" value="1"/>
</dbReference>
<dbReference type="OrthoDB" id="614844at2759"/>
<name>U4U1Y7_DENPD</name>
<evidence type="ECO:0000313" key="15">
    <source>
        <dbReference type="Proteomes" id="UP000030742"/>
    </source>
</evidence>
<dbReference type="InterPro" id="IPR001296">
    <property type="entry name" value="Glyco_trans_1"/>
</dbReference>
<comment type="subcellular location">
    <subcellularLocation>
        <location evidence="1">Endoplasmic reticulum membrane</location>
        <topology evidence="1">Single-pass membrane protein</topology>
    </subcellularLocation>
</comment>
<reference evidence="14 15" key="1">
    <citation type="journal article" date="2013" name="Genome Biol.">
        <title>Draft genome of the mountain pine beetle, Dendroctonus ponderosae Hopkins, a major forest pest.</title>
        <authorList>
            <person name="Keeling C.I."/>
            <person name="Yuen M.M."/>
            <person name="Liao N.Y."/>
            <person name="Docking T.R."/>
            <person name="Chan S.K."/>
            <person name="Taylor G.A."/>
            <person name="Palmquist D.L."/>
            <person name="Jackman S.D."/>
            <person name="Nguyen A."/>
            <person name="Li M."/>
            <person name="Henderson H."/>
            <person name="Janes J.K."/>
            <person name="Zhao Y."/>
            <person name="Pandoh P."/>
            <person name="Moore R."/>
            <person name="Sperling F.A."/>
            <person name="Huber D.P."/>
            <person name="Birol I."/>
            <person name="Jones S.J."/>
            <person name="Bohlmann J."/>
        </authorList>
    </citation>
    <scope>NUCLEOTIDE SEQUENCE</scope>
</reference>
<dbReference type="GO" id="GO:0005789">
    <property type="term" value="C:endoplasmic reticulum membrane"/>
    <property type="evidence" value="ECO:0007669"/>
    <property type="project" value="UniProtKB-SubCell"/>
</dbReference>
<dbReference type="Pfam" id="PF00534">
    <property type="entry name" value="Glycos_transf_1"/>
    <property type="match status" value="1"/>
</dbReference>
<accession>U4U1Y7</accession>
<dbReference type="GO" id="GO:0004578">
    <property type="term" value="F:chitobiosyldiphosphodolichol beta-mannosyltransferase activity"/>
    <property type="evidence" value="ECO:0007669"/>
    <property type="project" value="UniProtKB-EC"/>
</dbReference>
<keyword evidence="8" id="KW-0472">Membrane</keyword>
<evidence type="ECO:0000256" key="3">
    <source>
        <dbReference type="ARBA" id="ARBA00022676"/>
    </source>
</evidence>
<evidence type="ECO:0000256" key="6">
    <source>
        <dbReference type="ARBA" id="ARBA00022824"/>
    </source>
</evidence>
<keyword evidence="4" id="KW-0808">Transferase</keyword>
<feature type="domain" description="Glycosyl transferase family 1" evidence="13">
    <location>
        <begin position="226"/>
        <end position="398"/>
    </location>
</feature>
<evidence type="ECO:0000256" key="7">
    <source>
        <dbReference type="ARBA" id="ARBA00022989"/>
    </source>
</evidence>
<evidence type="ECO:0000256" key="9">
    <source>
        <dbReference type="ARBA" id="ARBA00031434"/>
    </source>
</evidence>
<dbReference type="InterPro" id="IPR026051">
    <property type="entry name" value="ALG1-like"/>
</dbReference>
<dbReference type="AlphaFoldDB" id="U4U1Y7"/>
<evidence type="ECO:0000313" key="14">
    <source>
        <dbReference type="EMBL" id="ERL84631.1"/>
    </source>
</evidence>
<organism evidence="14 15">
    <name type="scientific">Dendroctonus ponderosae</name>
    <name type="common">Mountain pine beetle</name>
    <dbReference type="NCBI Taxonomy" id="77166"/>
    <lineage>
        <taxon>Eukaryota</taxon>
        <taxon>Metazoa</taxon>
        <taxon>Ecdysozoa</taxon>
        <taxon>Arthropoda</taxon>
        <taxon>Hexapoda</taxon>
        <taxon>Insecta</taxon>
        <taxon>Pterygota</taxon>
        <taxon>Neoptera</taxon>
        <taxon>Endopterygota</taxon>
        <taxon>Coleoptera</taxon>
        <taxon>Polyphaga</taxon>
        <taxon>Cucujiformia</taxon>
        <taxon>Curculionidae</taxon>
        <taxon>Scolytinae</taxon>
        <taxon>Dendroctonus</taxon>
    </lineage>
</organism>
<evidence type="ECO:0000256" key="4">
    <source>
        <dbReference type="ARBA" id="ARBA00022679"/>
    </source>
</evidence>
<evidence type="ECO:0000256" key="2">
    <source>
        <dbReference type="ARBA" id="ARBA00004922"/>
    </source>
</evidence>
<comment type="catalytic activity">
    <reaction evidence="12">
        <text>an N,N'-diacetylchitobiosyl-diphospho-di-trans,poly-cis-dolichol + GDP-alpha-D-mannose = a beta-D-Man-(1-&gt;4)-beta-D-GlcNAc-(1-&gt;4)-alpha-D-GlcNAc-diphospho-di-trans,poly-cis-dolichol + GDP + H(+)</text>
        <dbReference type="Rhea" id="RHEA:13865"/>
        <dbReference type="Rhea" id="RHEA-COMP:19510"/>
        <dbReference type="Rhea" id="RHEA-COMP:19511"/>
        <dbReference type="ChEBI" id="CHEBI:15378"/>
        <dbReference type="ChEBI" id="CHEBI:57269"/>
        <dbReference type="ChEBI" id="CHEBI:57527"/>
        <dbReference type="ChEBI" id="CHEBI:58189"/>
        <dbReference type="ChEBI" id="CHEBI:58472"/>
        <dbReference type="EC" id="2.4.1.142"/>
    </reaction>
    <physiologicalReaction direction="left-to-right" evidence="12">
        <dbReference type="Rhea" id="RHEA:13866"/>
    </physiologicalReaction>
</comment>
<keyword evidence="5" id="KW-0812">Transmembrane</keyword>